<evidence type="ECO:0000313" key="6">
    <source>
        <dbReference type="EMBL" id="SHE50238.1"/>
    </source>
</evidence>
<dbReference type="SUPFAM" id="SSF50939">
    <property type="entry name" value="Sialidases"/>
    <property type="match status" value="1"/>
</dbReference>
<dbReference type="RefSeq" id="WP_072998630.1">
    <property type="nucleotide sequence ID" value="NZ_FQUM01000001.1"/>
</dbReference>
<comment type="catalytic activity">
    <reaction evidence="1">
        <text>Hydrolysis of alpha-(2-&gt;3)-, alpha-(2-&gt;6)-, alpha-(2-&gt;8)- glycosidic linkages of terminal sialic acid residues in oligosaccharides, glycoproteins, glycolipids, colominic acid and synthetic substrates.</text>
        <dbReference type="EC" id="3.2.1.18"/>
    </reaction>
</comment>
<dbReference type="CDD" id="cd15482">
    <property type="entry name" value="Sialidase_non-viral"/>
    <property type="match status" value="1"/>
</dbReference>
<dbReference type="AlphaFoldDB" id="A0A1M4U0I9"/>
<dbReference type="InterPro" id="IPR011040">
    <property type="entry name" value="Sialidase"/>
</dbReference>
<evidence type="ECO:0000259" key="4">
    <source>
        <dbReference type="Pfam" id="PF13859"/>
    </source>
</evidence>
<dbReference type="GO" id="GO:0006689">
    <property type="term" value="P:ganglioside catabolic process"/>
    <property type="evidence" value="ECO:0007669"/>
    <property type="project" value="TreeGrafter"/>
</dbReference>
<evidence type="ECO:0000259" key="5">
    <source>
        <dbReference type="Pfam" id="PF14873"/>
    </source>
</evidence>
<dbReference type="Pfam" id="PF13859">
    <property type="entry name" value="BNR_3"/>
    <property type="match status" value="1"/>
</dbReference>
<sequence length="547" mass="61717">MKLRKSLYQPILLLFICISCSTKKDFSELVSIREFNYPVLKGKKDNPLVRIDIVNDSTLQYFQGLQINWGETNTDYLKSVHIYSSGKDSLFSTKEELGMIESISTCSVLNGEKQLSKGNNYFWISCELADHIDIKDFIDISIDYVLLDGEKINVAKKTSPDKLRMGVAVRQHMQDNVHTYRIPGLATSNNGTLLAIYDVRRESGRDLQGHMDIGVSRSTDGGNTWEPMRIALDMGEWGDLPEKFNGVSDANILVDRNTGDIYIAGLWMHGVINSDGTWVNNLTEESKEWNHQWRNKGSQPGFGVKQTSQFLLTKSTDDGQSWSEPINLTRMCKKEEWWLWAPAPGHGITLEDGTLVFPTQGRDEKGQAFSNITYSKDGGITWTTSEIAYHNTTECMVVELSDGRLMLNMRDNRNRKNKGETNGRAIATTSDLGKTWTEHETSHGALIEPVCMASIHKHTYTAQNGQAKSILLFSNPNSKFNRHKQTIKVSFDEGQTWPEEYWIELDEGKGAGYSCLTSIDENTIGILYEGSQAQMTFQAIDIKNILQ</sequence>
<dbReference type="GO" id="GO:0005737">
    <property type="term" value="C:cytoplasm"/>
    <property type="evidence" value="ECO:0007669"/>
    <property type="project" value="TreeGrafter"/>
</dbReference>
<dbReference type="Proteomes" id="UP000184164">
    <property type="component" value="Unassembled WGS sequence"/>
</dbReference>
<dbReference type="Pfam" id="PF14873">
    <property type="entry name" value="BNR_assoc_N"/>
    <property type="match status" value="1"/>
</dbReference>
<protein>
    <recommendedName>
        <fullName evidence="3">exo-alpha-sialidase</fullName>
        <ecNumber evidence="3">3.2.1.18</ecNumber>
    </recommendedName>
</protein>
<evidence type="ECO:0000313" key="7">
    <source>
        <dbReference type="Proteomes" id="UP000184164"/>
    </source>
</evidence>
<dbReference type="GO" id="GO:0009313">
    <property type="term" value="P:oligosaccharide catabolic process"/>
    <property type="evidence" value="ECO:0007669"/>
    <property type="project" value="TreeGrafter"/>
</dbReference>
<reference evidence="6 7" key="1">
    <citation type="submission" date="2016-11" db="EMBL/GenBank/DDBJ databases">
        <authorList>
            <person name="Jaros S."/>
            <person name="Januszkiewicz K."/>
            <person name="Wedrychowicz H."/>
        </authorList>
    </citation>
    <scope>NUCLEOTIDE SEQUENCE [LARGE SCALE GENOMIC DNA]</scope>
    <source>
        <strain evidence="6 7">DSM 26910</strain>
    </source>
</reference>
<dbReference type="GO" id="GO:0004308">
    <property type="term" value="F:exo-alpha-sialidase activity"/>
    <property type="evidence" value="ECO:0007669"/>
    <property type="project" value="UniProtKB-EC"/>
</dbReference>
<dbReference type="GO" id="GO:0016020">
    <property type="term" value="C:membrane"/>
    <property type="evidence" value="ECO:0007669"/>
    <property type="project" value="TreeGrafter"/>
</dbReference>
<dbReference type="PANTHER" id="PTHR10628">
    <property type="entry name" value="SIALIDASE"/>
    <property type="match status" value="1"/>
</dbReference>
<proteinExistence type="inferred from homology"/>
<evidence type="ECO:0000256" key="2">
    <source>
        <dbReference type="ARBA" id="ARBA00009348"/>
    </source>
</evidence>
<comment type="similarity">
    <text evidence="2">Belongs to the glycosyl hydrolase 33 family.</text>
</comment>
<evidence type="ECO:0000256" key="1">
    <source>
        <dbReference type="ARBA" id="ARBA00000427"/>
    </source>
</evidence>
<dbReference type="EMBL" id="FQUM01000001">
    <property type="protein sequence ID" value="SHE50238.1"/>
    <property type="molecule type" value="Genomic_DNA"/>
</dbReference>
<keyword evidence="7" id="KW-1185">Reference proteome</keyword>
<gene>
    <name evidence="6" type="ORF">SAMN05444274_101533</name>
</gene>
<name>A0A1M4U0I9_9BACT</name>
<organism evidence="6 7">
    <name type="scientific">Mariniphaga anaerophila</name>
    <dbReference type="NCBI Taxonomy" id="1484053"/>
    <lineage>
        <taxon>Bacteria</taxon>
        <taxon>Pseudomonadati</taxon>
        <taxon>Bacteroidota</taxon>
        <taxon>Bacteroidia</taxon>
        <taxon>Marinilabiliales</taxon>
        <taxon>Prolixibacteraceae</taxon>
        <taxon>Mariniphaga</taxon>
    </lineage>
</organism>
<dbReference type="InterPro" id="IPR036278">
    <property type="entry name" value="Sialidase_sf"/>
</dbReference>
<dbReference type="OrthoDB" id="7294637at2"/>
<dbReference type="PANTHER" id="PTHR10628:SF30">
    <property type="entry name" value="EXO-ALPHA-SIALIDASE"/>
    <property type="match status" value="1"/>
</dbReference>
<dbReference type="InterPro" id="IPR029456">
    <property type="entry name" value="Sialidase_N"/>
</dbReference>
<evidence type="ECO:0000256" key="3">
    <source>
        <dbReference type="ARBA" id="ARBA00012733"/>
    </source>
</evidence>
<feature type="domain" description="Sialidase N-terminal" evidence="5">
    <location>
        <begin position="29"/>
        <end position="150"/>
    </location>
</feature>
<dbReference type="Gene3D" id="2.120.10.10">
    <property type="match status" value="1"/>
</dbReference>
<dbReference type="InterPro" id="IPR026856">
    <property type="entry name" value="Sialidase_fam"/>
</dbReference>
<dbReference type="EC" id="3.2.1.18" evidence="3"/>
<dbReference type="Gene3D" id="2.60.40.1290">
    <property type="match status" value="2"/>
</dbReference>
<feature type="domain" description="Sialidase" evidence="4">
    <location>
        <begin position="183"/>
        <end position="488"/>
    </location>
</feature>
<dbReference type="STRING" id="1484053.SAMN05444274_101533"/>
<accession>A0A1M4U0I9</accession>